<accession>A0A5N6SUX8</accession>
<gene>
    <name evidence="1" type="ORF">BDV38DRAFT_244750</name>
</gene>
<reference evidence="1 2" key="1">
    <citation type="submission" date="2019-04" db="EMBL/GenBank/DDBJ databases">
        <title>Friends and foes A comparative genomics study of 23 Aspergillus species from section Flavi.</title>
        <authorList>
            <consortium name="DOE Joint Genome Institute"/>
            <person name="Kjaerbolling I."/>
            <person name="Vesth T."/>
            <person name="Frisvad J.C."/>
            <person name="Nybo J.L."/>
            <person name="Theobald S."/>
            <person name="Kildgaard S."/>
            <person name="Isbrandt T."/>
            <person name="Kuo A."/>
            <person name="Sato A."/>
            <person name="Lyhne E.K."/>
            <person name="Kogle M.E."/>
            <person name="Wiebenga A."/>
            <person name="Kun R.S."/>
            <person name="Lubbers R.J."/>
            <person name="Makela M.R."/>
            <person name="Barry K."/>
            <person name="Chovatia M."/>
            <person name="Clum A."/>
            <person name="Daum C."/>
            <person name="Haridas S."/>
            <person name="He G."/>
            <person name="LaButti K."/>
            <person name="Lipzen A."/>
            <person name="Mondo S."/>
            <person name="Riley R."/>
            <person name="Salamov A."/>
            <person name="Simmons B.A."/>
            <person name="Magnuson J.K."/>
            <person name="Henrissat B."/>
            <person name="Mortensen U.H."/>
            <person name="Larsen T.O."/>
            <person name="Devries R.P."/>
            <person name="Grigoriev I.V."/>
            <person name="Machida M."/>
            <person name="Baker S.E."/>
            <person name="Andersen M.R."/>
        </authorList>
    </citation>
    <scope>NUCLEOTIDE SEQUENCE [LARGE SCALE GENOMIC DNA]</scope>
    <source>
        <strain evidence="1 2">CBS 117625</strain>
    </source>
</reference>
<dbReference type="AlphaFoldDB" id="A0A5N6SUX8"/>
<sequence>MHKHHGVKRKPRCQYRSEEIVRADRRDRHEKESCKGTDMFSSLLLLMRPVIVSHGQLSAKEKLSHRTMASIRTSPSNRTRWALLG</sequence>
<dbReference type="RefSeq" id="XP_031914551.1">
    <property type="nucleotide sequence ID" value="XM_032054361.1"/>
</dbReference>
<dbReference type="EMBL" id="ML743571">
    <property type="protein sequence ID" value="KAE8138488.1"/>
    <property type="molecule type" value="Genomic_DNA"/>
</dbReference>
<evidence type="ECO:0000313" key="2">
    <source>
        <dbReference type="Proteomes" id="UP000325672"/>
    </source>
</evidence>
<dbReference type="Proteomes" id="UP000325672">
    <property type="component" value="Unassembled WGS sequence"/>
</dbReference>
<keyword evidence="2" id="KW-1185">Reference proteome</keyword>
<organism evidence="1 2">
    <name type="scientific">Aspergillus pseudotamarii</name>
    <dbReference type="NCBI Taxonomy" id="132259"/>
    <lineage>
        <taxon>Eukaryota</taxon>
        <taxon>Fungi</taxon>
        <taxon>Dikarya</taxon>
        <taxon>Ascomycota</taxon>
        <taxon>Pezizomycotina</taxon>
        <taxon>Eurotiomycetes</taxon>
        <taxon>Eurotiomycetidae</taxon>
        <taxon>Eurotiales</taxon>
        <taxon>Aspergillaceae</taxon>
        <taxon>Aspergillus</taxon>
        <taxon>Aspergillus subgen. Circumdati</taxon>
    </lineage>
</organism>
<proteinExistence type="predicted"/>
<protein>
    <submittedName>
        <fullName evidence="1">Uncharacterized protein</fullName>
    </submittedName>
</protein>
<dbReference type="GeneID" id="43638571"/>
<name>A0A5N6SUX8_ASPPS</name>
<evidence type="ECO:0000313" key="1">
    <source>
        <dbReference type="EMBL" id="KAE8138488.1"/>
    </source>
</evidence>